<accession>A0A645GXK8</accession>
<sequence>MSKNPREMLNAFMGGLQEVGNTNGANVEAFMGLLGTTYAPAALDVKTKELISVAIGAYNRCEYCIVFHVYKALEAGATRAEIMEAAMVSVAFGGGPSMAYTVTLLKDSIDEFEKDFQ</sequence>
<dbReference type="GO" id="GO:0051920">
    <property type="term" value="F:peroxiredoxin activity"/>
    <property type="evidence" value="ECO:0007669"/>
    <property type="project" value="InterPro"/>
</dbReference>
<evidence type="ECO:0000259" key="1">
    <source>
        <dbReference type="Pfam" id="PF02627"/>
    </source>
</evidence>
<protein>
    <recommendedName>
        <fullName evidence="1">Carboxymuconolactone decarboxylase-like domain-containing protein</fullName>
    </recommendedName>
</protein>
<organism evidence="2">
    <name type="scientific">bioreactor metagenome</name>
    <dbReference type="NCBI Taxonomy" id="1076179"/>
    <lineage>
        <taxon>unclassified sequences</taxon>
        <taxon>metagenomes</taxon>
        <taxon>ecological metagenomes</taxon>
    </lineage>
</organism>
<dbReference type="Pfam" id="PF02627">
    <property type="entry name" value="CMD"/>
    <property type="match status" value="1"/>
</dbReference>
<dbReference type="InterPro" id="IPR029032">
    <property type="entry name" value="AhpD-like"/>
</dbReference>
<feature type="domain" description="Carboxymuconolactone decarboxylase-like" evidence="1">
    <location>
        <begin position="28"/>
        <end position="106"/>
    </location>
</feature>
<dbReference type="AlphaFoldDB" id="A0A645GXK8"/>
<gene>
    <name evidence="2" type="ORF">SDC9_178243</name>
</gene>
<dbReference type="InterPro" id="IPR003779">
    <property type="entry name" value="CMD-like"/>
</dbReference>
<reference evidence="2" key="1">
    <citation type="submission" date="2019-08" db="EMBL/GenBank/DDBJ databases">
        <authorList>
            <person name="Kucharzyk K."/>
            <person name="Murdoch R.W."/>
            <person name="Higgins S."/>
            <person name="Loffler F."/>
        </authorList>
    </citation>
    <scope>NUCLEOTIDE SEQUENCE</scope>
</reference>
<name>A0A645GXK8_9ZZZZ</name>
<comment type="caution">
    <text evidence="2">The sequence shown here is derived from an EMBL/GenBank/DDBJ whole genome shotgun (WGS) entry which is preliminary data.</text>
</comment>
<dbReference type="EMBL" id="VSSQ01082029">
    <property type="protein sequence ID" value="MPN30772.1"/>
    <property type="molecule type" value="Genomic_DNA"/>
</dbReference>
<dbReference type="Gene3D" id="1.20.1290.10">
    <property type="entry name" value="AhpD-like"/>
    <property type="match status" value="1"/>
</dbReference>
<dbReference type="NCBIfam" id="TIGR00778">
    <property type="entry name" value="ahpD_dom"/>
    <property type="match status" value="1"/>
</dbReference>
<dbReference type="PANTHER" id="PTHR33930:SF2">
    <property type="entry name" value="BLR3452 PROTEIN"/>
    <property type="match status" value="1"/>
</dbReference>
<dbReference type="SUPFAM" id="SSF69118">
    <property type="entry name" value="AhpD-like"/>
    <property type="match status" value="1"/>
</dbReference>
<dbReference type="InterPro" id="IPR004675">
    <property type="entry name" value="AhpD_core"/>
</dbReference>
<proteinExistence type="predicted"/>
<evidence type="ECO:0000313" key="2">
    <source>
        <dbReference type="EMBL" id="MPN30772.1"/>
    </source>
</evidence>
<dbReference type="PANTHER" id="PTHR33930">
    <property type="entry name" value="ALKYL HYDROPEROXIDE REDUCTASE AHPD"/>
    <property type="match status" value="1"/>
</dbReference>